<name>A0A1M4XYK4_9BACE</name>
<proteinExistence type="predicted"/>
<dbReference type="Proteomes" id="UP000184509">
    <property type="component" value="Unassembled WGS sequence"/>
</dbReference>
<accession>A0A1M4XYK4</accession>
<reference evidence="3 4" key="1">
    <citation type="submission" date="2016-11" db="EMBL/GenBank/DDBJ databases">
        <authorList>
            <person name="Jaros S."/>
            <person name="Januszkiewicz K."/>
            <person name="Wedrychowicz H."/>
        </authorList>
    </citation>
    <scope>NUCLEOTIDE SEQUENCE [LARGE SCALE GENOMIC DNA]</scope>
    <source>
        <strain evidence="3 4">DSM 26991</strain>
    </source>
</reference>
<dbReference type="EMBL" id="FQTV01000004">
    <property type="protein sequence ID" value="SHE98637.1"/>
    <property type="molecule type" value="Genomic_DNA"/>
</dbReference>
<dbReference type="Pfam" id="PF13546">
    <property type="entry name" value="DDE_5"/>
    <property type="match status" value="1"/>
</dbReference>
<dbReference type="STRING" id="1297750.SAMN05444405_104154"/>
<dbReference type="SUPFAM" id="SSF53098">
    <property type="entry name" value="Ribonuclease H-like"/>
    <property type="match status" value="1"/>
</dbReference>
<evidence type="ECO:0000313" key="2">
    <source>
        <dbReference type="EMBL" id="SHE97992.1"/>
    </source>
</evidence>
<keyword evidence="3" id="KW-0378">Hydrolase</keyword>
<dbReference type="InterPro" id="IPR038721">
    <property type="entry name" value="IS701-like_DDE_dom"/>
</dbReference>
<gene>
    <name evidence="2" type="ORF">SAMN05444405_104154</name>
    <name evidence="3" type="ORF">SAMN05444405_104167</name>
</gene>
<dbReference type="OrthoDB" id="634338at2"/>
<dbReference type="RefSeq" id="WP_073399914.1">
    <property type="nucleotide sequence ID" value="NZ_FQTV01000004.1"/>
</dbReference>
<organism evidence="3 4">
    <name type="scientific">Bacteroides luti</name>
    <dbReference type="NCBI Taxonomy" id="1297750"/>
    <lineage>
        <taxon>Bacteria</taxon>
        <taxon>Pseudomonadati</taxon>
        <taxon>Bacteroidota</taxon>
        <taxon>Bacteroidia</taxon>
        <taxon>Bacteroidales</taxon>
        <taxon>Bacteroidaceae</taxon>
        <taxon>Bacteroides</taxon>
    </lineage>
</organism>
<keyword evidence="3" id="KW-0540">Nuclease</keyword>
<keyword evidence="3" id="KW-0255">Endonuclease</keyword>
<keyword evidence="4" id="KW-1185">Reference proteome</keyword>
<evidence type="ECO:0000313" key="3">
    <source>
        <dbReference type="EMBL" id="SHE98637.1"/>
    </source>
</evidence>
<evidence type="ECO:0000313" key="4">
    <source>
        <dbReference type="Proteomes" id="UP000184509"/>
    </source>
</evidence>
<dbReference type="InterPro" id="IPR012337">
    <property type="entry name" value="RNaseH-like_sf"/>
</dbReference>
<dbReference type="GO" id="GO:0004519">
    <property type="term" value="F:endonuclease activity"/>
    <property type="evidence" value="ECO:0007669"/>
    <property type="project" value="UniProtKB-KW"/>
</dbReference>
<dbReference type="AlphaFoldDB" id="A0A1M4XYK4"/>
<dbReference type="EMBL" id="FQTV01000004">
    <property type="protein sequence ID" value="SHE97992.1"/>
    <property type="molecule type" value="Genomic_DNA"/>
</dbReference>
<protein>
    <submittedName>
        <fullName evidence="3">DDE superfamily endonuclease</fullName>
    </submittedName>
</protein>
<sequence>MNISDALDQYRDICGDVLKRYTAKLNKSFKTVFIETLLLYMVIPRKINFTRLGRYGTHCEQCFRQNFTKKFDWLSYNLLMADRIFDKLDRKAIAIDPSYISKSGKRTPWIGYFWSGCAGQVKRGLEIMGIGLIDIDKHDCMMLRAVQSADTVTLANRGATLNDWYLKVIEQYKEQLLPVSKYIVADAYFSKFSFTQGLHDLGFHLVSRLRDDSNLLYLYQGEKTGKKGRPKTFDGKIDVSNPDHSRMEKLDIYEEEGELYTLIAHSKALKRNIRLVIWITPKGAHKLYFSTDTEMSGKDVIQFYRTRFQVEFCFRDSKQFTGLCHSQARDINRLDFAFNASMTAVNAAKVMMKENGIPFSMDTLKNLMYNTYILKRFFELSGFKPNRKINAKLVKELIDIATYRAA</sequence>
<feature type="domain" description="Transposase IS701-like DDE" evidence="1">
    <location>
        <begin position="70"/>
        <end position="238"/>
    </location>
</feature>
<evidence type="ECO:0000259" key="1">
    <source>
        <dbReference type="Pfam" id="PF13546"/>
    </source>
</evidence>